<dbReference type="InterPro" id="IPR029063">
    <property type="entry name" value="SAM-dependent_MTases_sf"/>
</dbReference>
<dbReference type="AlphaFoldDB" id="A0A2C9VV23"/>
<sequence length="302" mass="32891">MMLNSSLFALYPNTLCISSHQTSTSIIKPLNPPGGLEKTRNHEPKPLRICPCGRRHFLEAAATGLLSAYVPPATASDYKAILNRVHPPRPDWYEEFYASVLNSEAMKSYEAEIAAYKSQLFTNLRGKAKKILEIGIGTGPNLKYYANDADLEVFGVDPNGKMERYAHEAAEAAGLLPANFKFIQAVGEAIPLSDASVDAVVGTLVLCSVTDVDQTLQEVKRVLRPGGLYLFVEHVAAKDGTLLRFLQNILDPLQQTVSDGCHLTRETGKQIFEAGFSGVELSTAFLSNAAFINPQVYGLASK</sequence>
<proteinExistence type="predicted"/>
<comment type="caution">
    <text evidence="2">The sequence shown here is derived from an EMBL/GenBank/DDBJ whole genome shotgun (WGS) entry which is preliminary data.</text>
</comment>
<evidence type="ECO:0000313" key="2">
    <source>
        <dbReference type="EMBL" id="OAY50047.1"/>
    </source>
</evidence>
<evidence type="ECO:0000313" key="3">
    <source>
        <dbReference type="Proteomes" id="UP000091857"/>
    </source>
</evidence>
<dbReference type="EMBL" id="CM004391">
    <property type="protein sequence ID" value="OAY50047.1"/>
    <property type="molecule type" value="Genomic_DNA"/>
</dbReference>
<dbReference type="InterPro" id="IPR052356">
    <property type="entry name" value="Thiol_S-MT"/>
</dbReference>
<protein>
    <recommendedName>
        <fullName evidence="1">Methyltransferase type 11 domain-containing protein</fullName>
    </recommendedName>
</protein>
<dbReference type="GO" id="GO:0008757">
    <property type="term" value="F:S-adenosylmethionine-dependent methyltransferase activity"/>
    <property type="evidence" value="ECO:0007669"/>
    <property type="project" value="InterPro"/>
</dbReference>
<accession>A0A2C9VV23</accession>
<dbReference type="Gramene" id="Manes.05G104100.1.v8.1">
    <property type="protein sequence ID" value="Manes.05G104100.1.v8.1.CDS"/>
    <property type="gene ID" value="Manes.05G104100.v8.1"/>
</dbReference>
<evidence type="ECO:0000259" key="1">
    <source>
        <dbReference type="Pfam" id="PF08241"/>
    </source>
</evidence>
<name>A0A2C9VV23_MANES</name>
<dbReference type="OMA" id="PLWYYFG"/>
<dbReference type="STRING" id="3983.A0A2C9VV23"/>
<dbReference type="Proteomes" id="UP000091857">
    <property type="component" value="Chromosome 5"/>
</dbReference>
<organism evidence="2 3">
    <name type="scientific">Manihot esculenta</name>
    <name type="common">Cassava</name>
    <name type="synonym">Jatropha manihot</name>
    <dbReference type="NCBI Taxonomy" id="3983"/>
    <lineage>
        <taxon>Eukaryota</taxon>
        <taxon>Viridiplantae</taxon>
        <taxon>Streptophyta</taxon>
        <taxon>Embryophyta</taxon>
        <taxon>Tracheophyta</taxon>
        <taxon>Spermatophyta</taxon>
        <taxon>Magnoliopsida</taxon>
        <taxon>eudicotyledons</taxon>
        <taxon>Gunneridae</taxon>
        <taxon>Pentapetalae</taxon>
        <taxon>rosids</taxon>
        <taxon>fabids</taxon>
        <taxon>Malpighiales</taxon>
        <taxon>Euphorbiaceae</taxon>
        <taxon>Crotonoideae</taxon>
        <taxon>Manihoteae</taxon>
        <taxon>Manihot</taxon>
    </lineage>
</organism>
<keyword evidence="3" id="KW-1185">Reference proteome</keyword>
<dbReference type="Gene3D" id="3.40.50.150">
    <property type="entry name" value="Vaccinia Virus protein VP39"/>
    <property type="match status" value="1"/>
</dbReference>
<dbReference type="GO" id="GO:0008168">
    <property type="term" value="F:methyltransferase activity"/>
    <property type="evidence" value="ECO:0000318"/>
    <property type="project" value="GO_Central"/>
</dbReference>
<reference evidence="3" key="1">
    <citation type="journal article" date="2016" name="Nat. Biotechnol.">
        <title>Sequencing wild and cultivated cassava and related species reveals extensive interspecific hybridization and genetic diversity.</title>
        <authorList>
            <person name="Bredeson J.V."/>
            <person name="Lyons J.B."/>
            <person name="Prochnik S.E."/>
            <person name="Wu G.A."/>
            <person name="Ha C.M."/>
            <person name="Edsinger-Gonzales E."/>
            <person name="Grimwood J."/>
            <person name="Schmutz J."/>
            <person name="Rabbi I.Y."/>
            <person name="Egesi C."/>
            <person name="Nauluvula P."/>
            <person name="Lebot V."/>
            <person name="Ndunguru J."/>
            <person name="Mkamilo G."/>
            <person name="Bart R.S."/>
            <person name="Setter T.L."/>
            <person name="Gleadow R.M."/>
            <person name="Kulakow P."/>
            <person name="Ferguson M.E."/>
            <person name="Rounsley S."/>
            <person name="Rokhsar D.S."/>
        </authorList>
    </citation>
    <scope>NUCLEOTIDE SEQUENCE [LARGE SCALE GENOMIC DNA]</scope>
    <source>
        <strain evidence="3">cv. AM560-2</strain>
    </source>
</reference>
<gene>
    <name evidence="2" type="ORF">MANES_05G104100v8</name>
</gene>
<dbReference type="Pfam" id="PF08241">
    <property type="entry name" value="Methyltransf_11"/>
    <property type="match status" value="1"/>
</dbReference>
<dbReference type="OrthoDB" id="416496at2759"/>
<dbReference type="PANTHER" id="PTHR45036">
    <property type="entry name" value="METHYLTRANSFERASE LIKE 7B"/>
    <property type="match status" value="1"/>
</dbReference>
<dbReference type="PANTHER" id="PTHR45036:SF1">
    <property type="entry name" value="METHYLTRANSFERASE LIKE 7A"/>
    <property type="match status" value="1"/>
</dbReference>
<dbReference type="InterPro" id="IPR013216">
    <property type="entry name" value="Methyltransf_11"/>
</dbReference>
<dbReference type="CDD" id="cd02440">
    <property type="entry name" value="AdoMet_MTases"/>
    <property type="match status" value="1"/>
</dbReference>
<dbReference type="SUPFAM" id="SSF53335">
    <property type="entry name" value="S-adenosyl-L-methionine-dependent methyltransferases"/>
    <property type="match status" value="1"/>
</dbReference>
<feature type="domain" description="Methyltransferase type 11" evidence="1">
    <location>
        <begin position="132"/>
        <end position="231"/>
    </location>
</feature>